<comment type="caution">
    <text evidence="2">The sequence shown here is derived from an EMBL/GenBank/DDBJ whole genome shotgun (WGS) entry which is preliminary data.</text>
</comment>
<dbReference type="EMBL" id="MCGR01000060">
    <property type="protein sequence ID" value="ORY67931.1"/>
    <property type="molecule type" value="Genomic_DNA"/>
</dbReference>
<evidence type="ECO:0000313" key="2">
    <source>
        <dbReference type="EMBL" id="ORY67931.1"/>
    </source>
</evidence>
<organism evidence="2 3">
    <name type="scientific">Leucosporidium creatinivorum</name>
    <dbReference type="NCBI Taxonomy" id="106004"/>
    <lineage>
        <taxon>Eukaryota</taxon>
        <taxon>Fungi</taxon>
        <taxon>Dikarya</taxon>
        <taxon>Basidiomycota</taxon>
        <taxon>Pucciniomycotina</taxon>
        <taxon>Microbotryomycetes</taxon>
        <taxon>Leucosporidiales</taxon>
        <taxon>Leucosporidium</taxon>
    </lineage>
</organism>
<sequence>MSAIESCSMELLHLLPRMLLRRDAHLQLVENSTRFEGVNCASNCLHKARRMPSEPSRTLERSPNERIPAERGRHRVAARLGFMNYSARLIASFIPARCSSNDAISPILHAFRFTSPCSPTT</sequence>
<evidence type="ECO:0000313" key="3">
    <source>
        <dbReference type="Proteomes" id="UP000193467"/>
    </source>
</evidence>
<dbReference type="Proteomes" id="UP000193467">
    <property type="component" value="Unassembled WGS sequence"/>
</dbReference>
<feature type="region of interest" description="Disordered" evidence="1">
    <location>
        <begin position="51"/>
        <end position="71"/>
    </location>
</feature>
<name>A0A1Y2E8N6_9BASI</name>
<reference evidence="2 3" key="1">
    <citation type="submission" date="2016-07" db="EMBL/GenBank/DDBJ databases">
        <title>Pervasive Adenine N6-methylation of Active Genes in Fungi.</title>
        <authorList>
            <consortium name="DOE Joint Genome Institute"/>
            <person name="Mondo S.J."/>
            <person name="Dannebaum R.O."/>
            <person name="Kuo R.C."/>
            <person name="Labutti K."/>
            <person name="Haridas S."/>
            <person name="Kuo A."/>
            <person name="Salamov A."/>
            <person name="Ahrendt S.R."/>
            <person name="Lipzen A."/>
            <person name="Sullivan W."/>
            <person name="Andreopoulos W.B."/>
            <person name="Clum A."/>
            <person name="Lindquist E."/>
            <person name="Daum C."/>
            <person name="Ramamoorthy G.K."/>
            <person name="Gryganskyi A."/>
            <person name="Culley D."/>
            <person name="Magnuson J.K."/>
            <person name="James T.Y."/>
            <person name="O'Malley M.A."/>
            <person name="Stajich J.E."/>
            <person name="Spatafora J.W."/>
            <person name="Visel A."/>
            <person name="Grigoriev I.V."/>
        </authorList>
    </citation>
    <scope>NUCLEOTIDE SEQUENCE [LARGE SCALE GENOMIC DNA]</scope>
    <source>
        <strain evidence="2 3">62-1032</strain>
    </source>
</reference>
<accession>A0A1Y2E8N6</accession>
<protein>
    <submittedName>
        <fullName evidence="2">Uncharacterized protein</fullName>
    </submittedName>
</protein>
<proteinExistence type="predicted"/>
<dbReference type="AlphaFoldDB" id="A0A1Y2E8N6"/>
<feature type="compositionally biased region" description="Basic and acidic residues" evidence="1">
    <location>
        <begin position="57"/>
        <end position="71"/>
    </location>
</feature>
<dbReference type="InParanoid" id="A0A1Y2E8N6"/>
<evidence type="ECO:0000256" key="1">
    <source>
        <dbReference type="SAM" id="MobiDB-lite"/>
    </source>
</evidence>
<keyword evidence="3" id="KW-1185">Reference proteome</keyword>
<gene>
    <name evidence="2" type="ORF">BCR35DRAFT_178483</name>
</gene>